<dbReference type="Pfam" id="PF00651">
    <property type="entry name" value="BTB"/>
    <property type="match status" value="1"/>
</dbReference>
<dbReference type="Proteomes" id="UP001642540">
    <property type="component" value="Unassembled WGS sequence"/>
</dbReference>
<evidence type="ECO:0000259" key="2">
    <source>
        <dbReference type="PROSITE" id="PS50097"/>
    </source>
</evidence>
<evidence type="ECO:0000313" key="4">
    <source>
        <dbReference type="Proteomes" id="UP001642540"/>
    </source>
</evidence>
<keyword evidence="4" id="KW-1185">Reference proteome</keyword>
<feature type="domain" description="BTB" evidence="2">
    <location>
        <begin position="253"/>
        <end position="322"/>
    </location>
</feature>
<organism evidence="3 4">
    <name type="scientific">Orchesella dallaii</name>
    <dbReference type="NCBI Taxonomy" id="48710"/>
    <lineage>
        <taxon>Eukaryota</taxon>
        <taxon>Metazoa</taxon>
        <taxon>Ecdysozoa</taxon>
        <taxon>Arthropoda</taxon>
        <taxon>Hexapoda</taxon>
        <taxon>Collembola</taxon>
        <taxon>Entomobryomorpha</taxon>
        <taxon>Entomobryoidea</taxon>
        <taxon>Orchesellidae</taxon>
        <taxon>Orchesellinae</taxon>
        <taxon>Orchesella</taxon>
    </lineage>
</organism>
<dbReference type="PROSITE" id="PS50097">
    <property type="entry name" value="BTB"/>
    <property type="match status" value="1"/>
</dbReference>
<comment type="caution">
    <text evidence="3">The sequence shown here is derived from an EMBL/GenBank/DDBJ whole genome shotgun (WGS) entry which is preliminary data.</text>
</comment>
<reference evidence="3 4" key="1">
    <citation type="submission" date="2024-08" db="EMBL/GenBank/DDBJ databases">
        <authorList>
            <person name="Cucini C."/>
            <person name="Frati F."/>
        </authorList>
    </citation>
    <scope>NUCLEOTIDE SEQUENCE [LARGE SCALE GENOMIC DNA]</scope>
</reference>
<evidence type="ECO:0000313" key="3">
    <source>
        <dbReference type="EMBL" id="CAL8110875.1"/>
    </source>
</evidence>
<dbReference type="SUPFAM" id="SSF54695">
    <property type="entry name" value="POZ domain"/>
    <property type="match status" value="1"/>
</dbReference>
<dbReference type="Gene3D" id="3.30.710.10">
    <property type="entry name" value="Potassium Channel Kv1.1, Chain A"/>
    <property type="match status" value="1"/>
</dbReference>
<dbReference type="CDD" id="cd18186">
    <property type="entry name" value="BTB_POZ_ZBTB_KLHL-like"/>
    <property type="match status" value="1"/>
</dbReference>
<protein>
    <recommendedName>
        <fullName evidence="2">BTB domain-containing protein</fullName>
    </recommendedName>
</protein>
<proteinExistence type="predicted"/>
<gene>
    <name evidence="3" type="ORF">ODALV1_LOCUS14511</name>
</gene>
<name>A0ABP1QVR7_9HEXA</name>
<evidence type="ECO:0000256" key="1">
    <source>
        <dbReference type="SAM" id="MobiDB-lite"/>
    </source>
</evidence>
<feature type="region of interest" description="Disordered" evidence="1">
    <location>
        <begin position="1"/>
        <end position="23"/>
    </location>
</feature>
<dbReference type="EMBL" id="CAXLJM020000046">
    <property type="protein sequence ID" value="CAL8110875.1"/>
    <property type="molecule type" value="Genomic_DNA"/>
</dbReference>
<dbReference type="InterPro" id="IPR000210">
    <property type="entry name" value="BTB/POZ_dom"/>
</dbReference>
<feature type="compositionally biased region" description="Polar residues" evidence="1">
    <location>
        <begin position="1"/>
        <end position="14"/>
    </location>
</feature>
<dbReference type="InterPro" id="IPR011333">
    <property type="entry name" value="SKP1/BTB/POZ_sf"/>
</dbReference>
<sequence length="451" mass="51803">MDLEIATSSFSTEPFASMPPQEDGSDVSRYSLLPLNAPSKITVFHDWKKVFPVQFSAGVGVTLQEPTFEITSDDECRIYTCSQLHDTRSHRNFTHLNSVDHFSPFLWMVQQKSGDETKQIFFSMMCNCVFCNRKVDIFRLKPISRSVTFDLLNEEKQKSIELTFYPGVTDLFNLTTEANLGQVEHVIYFSNFFKLSTQELMPFQQFTSALSTMEYYPPEQLEVWTAPKVVTTQIVPMAGFPSRYVRQEQEMETNMMFGSSDDKYISCHQCILSCHSKTVWEELAKKDRNKEEQCVVFNVSVPAVAVEAFLDFIYYTNTTLLESSTLEICYGVLRLASDFQIMALIGYISKILMGKLDNVGWTEVVLVQKLRNFLRAAAGKIQILVWLKQRVCFTLVRLLRKQEASRIEWGGVDSTDILHPLLDMLGRQTEKDGKADSIIQELIRVIKHNEM</sequence>
<dbReference type="SMART" id="SM00225">
    <property type="entry name" value="BTB"/>
    <property type="match status" value="1"/>
</dbReference>
<accession>A0ABP1QVR7</accession>